<keyword evidence="5" id="KW-0274">FAD</keyword>
<keyword evidence="10" id="KW-1185">Reference proteome</keyword>
<evidence type="ECO:0000256" key="3">
    <source>
        <dbReference type="ARBA" id="ARBA00005349"/>
    </source>
</evidence>
<keyword evidence="4" id="KW-0285">Flavoprotein</keyword>
<evidence type="ECO:0000313" key="9">
    <source>
        <dbReference type="EMBL" id="MDO6964047.1"/>
    </source>
</evidence>
<comment type="similarity">
    <text evidence="3">Belongs to the UbiH/COQ6 family.</text>
</comment>
<dbReference type="EMBL" id="JAUOZU010000006">
    <property type="protein sequence ID" value="MDO6964047.1"/>
    <property type="molecule type" value="Genomic_DNA"/>
</dbReference>
<comment type="pathway">
    <text evidence="2">Cofactor biosynthesis; ubiquinone biosynthesis.</text>
</comment>
<dbReference type="SUPFAM" id="SSF51905">
    <property type="entry name" value="FAD/NAD(P)-binding domain"/>
    <property type="match status" value="1"/>
</dbReference>
<organism evidence="9 10">
    <name type="scientific">Rhizobium alvei</name>
    <dbReference type="NCBI Taxonomy" id="1132659"/>
    <lineage>
        <taxon>Bacteria</taxon>
        <taxon>Pseudomonadati</taxon>
        <taxon>Pseudomonadota</taxon>
        <taxon>Alphaproteobacteria</taxon>
        <taxon>Hyphomicrobiales</taxon>
        <taxon>Rhizobiaceae</taxon>
        <taxon>Rhizobium/Agrobacterium group</taxon>
        <taxon>Rhizobium</taxon>
    </lineage>
</organism>
<dbReference type="InterPro" id="IPR002938">
    <property type="entry name" value="FAD-bd"/>
</dbReference>
<dbReference type="NCBIfam" id="TIGR01988">
    <property type="entry name" value="Ubi-OHases"/>
    <property type="match status" value="1"/>
</dbReference>
<comment type="cofactor">
    <cofactor evidence="1">
        <name>FAD</name>
        <dbReference type="ChEBI" id="CHEBI:57692"/>
    </cofactor>
</comment>
<dbReference type="InterPro" id="IPR051205">
    <property type="entry name" value="UbiH/COQ6_monooxygenase"/>
</dbReference>
<dbReference type="Gene3D" id="3.50.50.60">
    <property type="entry name" value="FAD/NAD(P)-binding domain"/>
    <property type="match status" value="2"/>
</dbReference>
<evidence type="ECO:0000259" key="8">
    <source>
        <dbReference type="Pfam" id="PF01494"/>
    </source>
</evidence>
<dbReference type="RefSeq" id="WP_304375962.1">
    <property type="nucleotide sequence ID" value="NZ_JAUOZU010000006.1"/>
</dbReference>
<keyword evidence="6" id="KW-0560">Oxidoreductase</keyword>
<sequence length="403" mass="43596">MQKFEVVVAGAGLAGSIAGLAFARAGFSTAIVAPEDTRLDRRTTALMDQSLGFLDRLGLWQDVKPHAAALATMQIIDGTNRLLRAPTVAFRASEIGLDAFGYNIPNAPFLAVLAAAMESEPNLSVIHDSVETVALENDLAHLTLASGMALEAGLVVGADGRNSLVRRSAGIEMRRHDYPQTAVVLNFTHERPHGDVSTEFHTPTGPFTQVPLAPTRSSLVWVVKPEEARALMDMTVEALGRRIEERMQSMLGKVTVEEGWQSWPLSAMTATRFGRGPSVLIGEAAHVFPPIGAQGLNLSLRDIEKAVDLATKARLAGRMLTIGDDYDRARRTDVVSRTVSIDLLNRSLLSDFLPVQMMRAAGLQLLATIPPLRHAVMQEGVAPGRALRGFPDFLRKKVSRQSA</sequence>
<evidence type="ECO:0000256" key="2">
    <source>
        <dbReference type="ARBA" id="ARBA00004749"/>
    </source>
</evidence>
<evidence type="ECO:0000256" key="7">
    <source>
        <dbReference type="ARBA" id="ARBA00023033"/>
    </source>
</evidence>
<dbReference type="PANTHER" id="PTHR43876">
    <property type="entry name" value="UBIQUINONE BIOSYNTHESIS MONOOXYGENASE COQ6, MITOCHONDRIAL"/>
    <property type="match status" value="1"/>
</dbReference>
<evidence type="ECO:0000256" key="5">
    <source>
        <dbReference type="ARBA" id="ARBA00022827"/>
    </source>
</evidence>
<dbReference type="PRINTS" id="PR00420">
    <property type="entry name" value="RNGMNOXGNASE"/>
</dbReference>
<evidence type="ECO:0000256" key="6">
    <source>
        <dbReference type="ARBA" id="ARBA00023002"/>
    </source>
</evidence>
<dbReference type="InterPro" id="IPR036188">
    <property type="entry name" value="FAD/NAD-bd_sf"/>
</dbReference>
<name>A0ABT8YK56_9HYPH</name>
<evidence type="ECO:0000256" key="1">
    <source>
        <dbReference type="ARBA" id="ARBA00001974"/>
    </source>
</evidence>
<dbReference type="InterPro" id="IPR010971">
    <property type="entry name" value="UbiH/COQ6"/>
</dbReference>
<evidence type="ECO:0000313" key="10">
    <source>
        <dbReference type="Proteomes" id="UP001174932"/>
    </source>
</evidence>
<reference evidence="9" key="1">
    <citation type="journal article" date="2015" name="Int. J. Syst. Evol. Microbiol.">
        <title>Rhizobium alvei sp. nov., isolated from a freshwater river.</title>
        <authorList>
            <person name="Sheu S.Y."/>
            <person name="Huang H.W."/>
            <person name="Young C.C."/>
            <person name="Chen W.M."/>
        </authorList>
    </citation>
    <scope>NUCLEOTIDE SEQUENCE</scope>
    <source>
        <strain evidence="9">TNR-22</strain>
    </source>
</reference>
<feature type="domain" description="FAD-binding" evidence="8">
    <location>
        <begin position="4"/>
        <end position="305"/>
    </location>
</feature>
<dbReference type="Proteomes" id="UP001174932">
    <property type="component" value="Unassembled WGS sequence"/>
</dbReference>
<evidence type="ECO:0000256" key="4">
    <source>
        <dbReference type="ARBA" id="ARBA00022630"/>
    </source>
</evidence>
<dbReference type="PANTHER" id="PTHR43876:SF7">
    <property type="entry name" value="UBIQUINONE BIOSYNTHESIS MONOOXYGENASE COQ6, MITOCHONDRIAL"/>
    <property type="match status" value="1"/>
</dbReference>
<dbReference type="NCBIfam" id="NF005691">
    <property type="entry name" value="PRK07494.1"/>
    <property type="match status" value="1"/>
</dbReference>
<reference evidence="9" key="2">
    <citation type="submission" date="2023-07" db="EMBL/GenBank/DDBJ databases">
        <authorList>
            <person name="Shen H."/>
        </authorList>
    </citation>
    <scope>NUCLEOTIDE SEQUENCE</scope>
    <source>
        <strain evidence="9">TNR-22</strain>
    </source>
</reference>
<dbReference type="Pfam" id="PF01494">
    <property type="entry name" value="FAD_binding_3"/>
    <property type="match status" value="1"/>
</dbReference>
<protein>
    <submittedName>
        <fullName evidence="9">UbiH/UbiF family hydroxylase</fullName>
    </submittedName>
</protein>
<proteinExistence type="inferred from homology"/>
<gene>
    <name evidence="9" type="ORF">Q4481_08775</name>
</gene>
<keyword evidence="7" id="KW-0503">Monooxygenase</keyword>
<accession>A0ABT8YK56</accession>
<comment type="caution">
    <text evidence="9">The sequence shown here is derived from an EMBL/GenBank/DDBJ whole genome shotgun (WGS) entry which is preliminary data.</text>
</comment>